<dbReference type="RefSeq" id="WP_344306530.1">
    <property type="nucleotide sequence ID" value="NZ_BAAANY010000001.1"/>
</dbReference>
<feature type="signal peptide" evidence="1">
    <location>
        <begin position="1"/>
        <end position="29"/>
    </location>
</feature>
<comment type="caution">
    <text evidence="2">The sequence shown here is derived from an EMBL/GenBank/DDBJ whole genome shotgun (WGS) entry which is preliminary data.</text>
</comment>
<evidence type="ECO:0000313" key="3">
    <source>
        <dbReference type="Proteomes" id="UP001500618"/>
    </source>
</evidence>
<dbReference type="Proteomes" id="UP001500618">
    <property type="component" value="Unassembled WGS sequence"/>
</dbReference>
<keyword evidence="1" id="KW-0732">Signal</keyword>
<proteinExistence type="predicted"/>
<protein>
    <recommendedName>
        <fullName evidence="4">Secreted protein</fullName>
    </recommendedName>
</protein>
<name>A0ABN2FSZ3_9ACTN</name>
<sequence length="132" mass="13468">MTTSIARRLALTVAAAGALTVGFAAPAIAAPSAPVTHCENTTNLQGGGTVTPCLSFQGGQVRAYAVFSSAPANCTFSLQLWHNHSQFSPSTPCSDVASLVLTAATAANDSYLTGVLVQPGNVQAYTSYYDAP</sequence>
<feature type="chain" id="PRO_5047437949" description="Secreted protein" evidence="1">
    <location>
        <begin position="30"/>
        <end position="132"/>
    </location>
</feature>
<reference evidence="2 3" key="1">
    <citation type="journal article" date="2019" name="Int. J. Syst. Evol. Microbiol.">
        <title>The Global Catalogue of Microorganisms (GCM) 10K type strain sequencing project: providing services to taxonomists for standard genome sequencing and annotation.</title>
        <authorList>
            <consortium name="The Broad Institute Genomics Platform"/>
            <consortium name="The Broad Institute Genome Sequencing Center for Infectious Disease"/>
            <person name="Wu L."/>
            <person name="Ma J."/>
        </authorList>
    </citation>
    <scope>NUCLEOTIDE SEQUENCE [LARGE SCALE GENOMIC DNA]</scope>
    <source>
        <strain evidence="2 3">JCM 14718</strain>
    </source>
</reference>
<dbReference type="PROSITE" id="PS51318">
    <property type="entry name" value="TAT"/>
    <property type="match status" value="1"/>
</dbReference>
<accession>A0ABN2FSZ3</accession>
<evidence type="ECO:0000256" key="1">
    <source>
        <dbReference type="SAM" id="SignalP"/>
    </source>
</evidence>
<evidence type="ECO:0000313" key="2">
    <source>
        <dbReference type="EMBL" id="GAA1657719.1"/>
    </source>
</evidence>
<dbReference type="InterPro" id="IPR006311">
    <property type="entry name" value="TAT_signal"/>
</dbReference>
<keyword evidence="3" id="KW-1185">Reference proteome</keyword>
<dbReference type="EMBL" id="BAAANY010000001">
    <property type="protein sequence ID" value="GAA1657719.1"/>
    <property type="molecule type" value="Genomic_DNA"/>
</dbReference>
<gene>
    <name evidence="2" type="ORF">GCM10009765_04020</name>
</gene>
<evidence type="ECO:0008006" key="4">
    <source>
        <dbReference type="Google" id="ProtNLM"/>
    </source>
</evidence>
<organism evidence="2 3">
    <name type="scientific">Fodinicola feengrottensis</name>
    <dbReference type="NCBI Taxonomy" id="435914"/>
    <lineage>
        <taxon>Bacteria</taxon>
        <taxon>Bacillati</taxon>
        <taxon>Actinomycetota</taxon>
        <taxon>Actinomycetes</taxon>
        <taxon>Mycobacteriales</taxon>
        <taxon>Fodinicola</taxon>
    </lineage>
</organism>